<organism evidence="5 6">
    <name type="scientific">Streptoalloteichus hindustanus</name>
    <dbReference type="NCBI Taxonomy" id="2017"/>
    <lineage>
        <taxon>Bacteria</taxon>
        <taxon>Bacillati</taxon>
        <taxon>Actinomycetota</taxon>
        <taxon>Actinomycetes</taxon>
        <taxon>Pseudonocardiales</taxon>
        <taxon>Pseudonocardiaceae</taxon>
        <taxon>Streptoalloteichus</taxon>
    </lineage>
</organism>
<dbReference type="Pfam" id="PF13649">
    <property type="entry name" value="Methyltransf_25"/>
    <property type="match status" value="1"/>
</dbReference>
<dbReference type="SUPFAM" id="SSF53335">
    <property type="entry name" value="S-adenosyl-L-methionine-dependent methyltransferases"/>
    <property type="match status" value="1"/>
</dbReference>
<dbReference type="AlphaFoldDB" id="A0A1M5IBA8"/>
<evidence type="ECO:0000256" key="3">
    <source>
        <dbReference type="ARBA" id="ARBA00022691"/>
    </source>
</evidence>
<feature type="domain" description="Methyltransferase" evidence="4">
    <location>
        <begin position="50"/>
        <end position="144"/>
    </location>
</feature>
<dbReference type="GO" id="GO:0008168">
    <property type="term" value="F:methyltransferase activity"/>
    <property type="evidence" value="ECO:0007669"/>
    <property type="project" value="UniProtKB-KW"/>
</dbReference>
<dbReference type="InterPro" id="IPR029063">
    <property type="entry name" value="SAM-dependent_MTases_sf"/>
</dbReference>
<keyword evidence="2 5" id="KW-0808">Transferase</keyword>
<dbReference type="PANTHER" id="PTHR43464">
    <property type="entry name" value="METHYLTRANSFERASE"/>
    <property type="match status" value="1"/>
</dbReference>
<dbReference type="PANTHER" id="PTHR43464:SF19">
    <property type="entry name" value="UBIQUINONE BIOSYNTHESIS O-METHYLTRANSFERASE, MITOCHONDRIAL"/>
    <property type="match status" value="1"/>
</dbReference>
<proteinExistence type="predicted"/>
<dbReference type="GO" id="GO:0032259">
    <property type="term" value="P:methylation"/>
    <property type="evidence" value="ECO:0007669"/>
    <property type="project" value="UniProtKB-KW"/>
</dbReference>
<dbReference type="Gene3D" id="2.20.25.110">
    <property type="entry name" value="S-adenosyl-L-methionine-dependent methyltransferases"/>
    <property type="match status" value="1"/>
</dbReference>
<name>A0A1M5IBA8_STRHI</name>
<keyword evidence="6" id="KW-1185">Reference proteome</keyword>
<evidence type="ECO:0000313" key="6">
    <source>
        <dbReference type="Proteomes" id="UP000184501"/>
    </source>
</evidence>
<dbReference type="STRING" id="2017.SAMN05444320_107191"/>
<dbReference type="EMBL" id="FQVN01000007">
    <property type="protein sequence ID" value="SHG25190.1"/>
    <property type="molecule type" value="Genomic_DNA"/>
</dbReference>
<sequence length="254" mass="27188">MTTDPSPDWYTHFFTELPNEFWRRLTPEAATAAEVGFVERHLGLAPGSRVLDVPCGSGRHSMALAARGYRVSGVDISAEAVDHARRAAAEAGLTVDLTVADMRDLPRDGEFDAVVCLGNSFGYLDPTSTRQFARSLAGAVRPGGGLVIDCGTAAESVLPSFDPSPRTLDAGGITVTATNSYDAEGSRLITRYHFADGTRELEVAAVHHVYTSAHLGEVLTEAGFTDITRYAGTDDQPYALGERRLLLTARRGTS</sequence>
<dbReference type="InterPro" id="IPR041698">
    <property type="entry name" value="Methyltransf_25"/>
</dbReference>
<dbReference type="Proteomes" id="UP000184501">
    <property type="component" value="Unassembled WGS sequence"/>
</dbReference>
<evidence type="ECO:0000256" key="2">
    <source>
        <dbReference type="ARBA" id="ARBA00022679"/>
    </source>
</evidence>
<keyword evidence="3" id="KW-0949">S-adenosyl-L-methionine</keyword>
<evidence type="ECO:0000259" key="4">
    <source>
        <dbReference type="Pfam" id="PF13649"/>
    </source>
</evidence>
<reference evidence="5 6" key="1">
    <citation type="submission" date="2016-11" db="EMBL/GenBank/DDBJ databases">
        <authorList>
            <person name="Jaros S."/>
            <person name="Januszkiewicz K."/>
            <person name="Wedrychowicz H."/>
        </authorList>
    </citation>
    <scope>NUCLEOTIDE SEQUENCE [LARGE SCALE GENOMIC DNA]</scope>
    <source>
        <strain evidence="5 6">DSM 44523</strain>
    </source>
</reference>
<dbReference type="CDD" id="cd02440">
    <property type="entry name" value="AdoMet_MTases"/>
    <property type="match status" value="1"/>
</dbReference>
<dbReference type="Gene3D" id="3.40.50.150">
    <property type="entry name" value="Vaccinia Virus protein VP39"/>
    <property type="match status" value="1"/>
</dbReference>
<gene>
    <name evidence="5" type="ORF">SAMN05444320_107191</name>
</gene>
<evidence type="ECO:0000313" key="5">
    <source>
        <dbReference type="EMBL" id="SHG25190.1"/>
    </source>
</evidence>
<evidence type="ECO:0000256" key="1">
    <source>
        <dbReference type="ARBA" id="ARBA00022603"/>
    </source>
</evidence>
<accession>A0A1M5IBA8</accession>
<dbReference type="RefSeq" id="WP_073486539.1">
    <property type="nucleotide sequence ID" value="NZ_FQVN01000007.1"/>
</dbReference>
<protein>
    <submittedName>
        <fullName evidence="5">Methyltransferase domain-containing protein</fullName>
    </submittedName>
</protein>
<keyword evidence="1 5" id="KW-0489">Methyltransferase</keyword>
<dbReference type="OrthoDB" id="279734at2"/>